<accession>A0ACC2U0K7</accession>
<dbReference type="EMBL" id="QTSX02001596">
    <property type="protein sequence ID" value="KAJ9080141.1"/>
    <property type="molecule type" value="Genomic_DNA"/>
</dbReference>
<comment type="caution">
    <text evidence="1">The sequence shown here is derived from an EMBL/GenBank/DDBJ whole genome shotgun (WGS) entry which is preliminary data.</text>
</comment>
<sequence length="137" mass="14975">LVLDVLPVPGPELFLLFCEATDPKNYLVVIIIIAPFVKFVVFTLPPVLFLIWSTTPDLWNCLFLSTSYVGEDSSHLLLFLGGKLVKSLTSNDLELPLSITVAKVSPLLETKSPVTVEKLSPLILPPGAPLGCLKAWF</sequence>
<evidence type="ECO:0000313" key="1">
    <source>
        <dbReference type="EMBL" id="KAJ9080141.1"/>
    </source>
</evidence>
<protein>
    <submittedName>
        <fullName evidence="1">Uncharacterized protein</fullName>
    </submittedName>
</protein>
<keyword evidence="2" id="KW-1185">Reference proteome</keyword>
<gene>
    <name evidence="1" type="ORF">DSO57_1028095</name>
</gene>
<name>A0ACC2U0K7_9FUNG</name>
<proteinExistence type="predicted"/>
<reference evidence="1" key="1">
    <citation type="submission" date="2022-04" db="EMBL/GenBank/DDBJ databases">
        <title>Genome of the entomopathogenic fungus Entomophthora muscae.</title>
        <authorList>
            <person name="Elya C."/>
            <person name="Lovett B.R."/>
            <person name="Lee E."/>
            <person name="Macias A.M."/>
            <person name="Hajek A.E."/>
            <person name="De Bivort B.L."/>
            <person name="Kasson M.T."/>
            <person name="De Fine Licht H.H."/>
            <person name="Stajich J.E."/>
        </authorList>
    </citation>
    <scope>NUCLEOTIDE SEQUENCE</scope>
    <source>
        <strain evidence="1">Berkeley</strain>
    </source>
</reference>
<evidence type="ECO:0000313" key="2">
    <source>
        <dbReference type="Proteomes" id="UP001165960"/>
    </source>
</evidence>
<feature type="non-terminal residue" evidence="1">
    <location>
        <position position="1"/>
    </location>
</feature>
<organism evidence="1 2">
    <name type="scientific">Entomophthora muscae</name>
    <dbReference type="NCBI Taxonomy" id="34485"/>
    <lineage>
        <taxon>Eukaryota</taxon>
        <taxon>Fungi</taxon>
        <taxon>Fungi incertae sedis</taxon>
        <taxon>Zoopagomycota</taxon>
        <taxon>Entomophthoromycotina</taxon>
        <taxon>Entomophthoromycetes</taxon>
        <taxon>Entomophthorales</taxon>
        <taxon>Entomophthoraceae</taxon>
        <taxon>Entomophthora</taxon>
    </lineage>
</organism>
<dbReference type="Proteomes" id="UP001165960">
    <property type="component" value="Unassembled WGS sequence"/>
</dbReference>